<dbReference type="Proteomes" id="UP001558850">
    <property type="component" value="Unassembled WGS sequence"/>
</dbReference>
<evidence type="ECO:0000313" key="2">
    <source>
        <dbReference type="Proteomes" id="UP001558850"/>
    </source>
</evidence>
<sequence length="220" mass="25654">MAEQNWYKIGESVTNTVKNSRTYVDADLSRICENMSNPQFRELMMRCRDAAVLLIEKRYKVLLAWKPDEQKRFKDWFGRNDEVTRRYILDGMPRLLDAVRGLKPESIFRWDEQTGRGLTCTPAPANSGIMAEVCKPDSDKRIIAIRHRFCTAYDAFLWTDCKVTTIIHECTHFTDVFDTEDPMYGISIGLTFWAQREPEKALKNADSIAGYIAFFNDRLW</sequence>
<gene>
    <name evidence="1" type="ORF">AB4Y32_15650</name>
</gene>
<evidence type="ECO:0000313" key="1">
    <source>
        <dbReference type="EMBL" id="MEX3933211.1"/>
    </source>
</evidence>
<name>A0ACC6U0L6_9BURK</name>
<dbReference type="EMBL" id="JBFRCH010000007">
    <property type="protein sequence ID" value="MEX3933211.1"/>
    <property type="molecule type" value="Genomic_DNA"/>
</dbReference>
<keyword evidence="2" id="KW-1185">Reference proteome</keyword>
<organism evidence="1 2">
    <name type="scientific">Paraburkholderia phymatum</name>
    <dbReference type="NCBI Taxonomy" id="148447"/>
    <lineage>
        <taxon>Bacteria</taxon>
        <taxon>Pseudomonadati</taxon>
        <taxon>Pseudomonadota</taxon>
        <taxon>Betaproteobacteria</taxon>
        <taxon>Burkholderiales</taxon>
        <taxon>Burkholderiaceae</taxon>
        <taxon>Paraburkholderia</taxon>
    </lineage>
</organism>
<proteinExistence type="predicted"/>
<keyword evidence="1" id="KW-0378">Hydrolase</keyword>
<protein>
    <submittedName>
        <fullName evidence="1">M35 family metallo-endopeptidase</fullName>
        <ecNumber evidence="1">3.4.24.-</ecNumber>
    </submittedName>
</protein>
<comment type="caution">
    <text evidence="1">The sequence shown here is derived from an EMBL/GenBank/DDBJ whole genome shotgun (WGS) entry which is preliminary data.</text>
</comment>
<dbReference type="EC" id="3.4.24.-" evidence="1"/>
<accession>A0ACC6U0L6</accession>
<reference evidence="1" key="1">
    <citation type="submission" date="2024-07" db="EMBL/GenBank/DDBJ databases">
        <title>A survey of Mimosa microsymbionts across Brazilian biomes reveals a high diversity of Paraburkholderia nodulating endemic species, but also that Cupriavidus is common as a symbiont of widespread species.</title>
        <authorList>
            <person name="Rouws L."/>
            <person name="Barauna A."/>
            <person name="Beukes C."/>
            <person name="Rouws J.R.C."/>
            <person name="De Faria S.M."/>
            <person name="Gross E."/>
            <person name="Bueno Dos Reis Junior F."/>
            <person name="Simon M.F."/>
            <person name="Maluk M."/>
            <person name="Odee D.W."/>
            <person name="Kenicer G."/>
            <person name="Young J.P.W."/>
            <person name="Reis V.M."/>
            <person name="Zilli J."/>
            <person name="James E.K."/>
        </authorList>
    </citation>
    <scope>NUCLEOTIDE SEQUENCE</scope>
    <source>
        <strain evidence="1">EG181B</strain>
    </source>
</reference>